<reference evidence="1 2" key="1">
    <citation type="submission" date="2019-06" db="EMBL/GenBank/DDBJ databases">
        <title>New taxonomy in bacterial strain CC-CFT640, isolated from vineyard.</title>
        <authorList>
            <person name="Lin S.-Y."/>
            <person name="Tsai C.-F."/>
            <person name="Young C.-C."/>
        </authorList>
    </citation>
    <scope>NUCLEOTIDE SEQUENCE [LARGE SCALE GENOMIC DNA]</scope>
    <source>
        <strain evidence="1 2">CC-CFT640</strain>
    </source>
</reference>
<gene>
    <name evidence="1" type="ORF">FHP25_13830</name>
</gene>
<dbReference type="AlphaFoldDB" id="A0A5C8PNE7"/>
<comment type="caution">
    <text evidence="1">The sequence shown here is derived from an EMBL/GenBank/DDBJ whole genome shotgun (WGS) entry which is preliminary data.</text>
</comment>
<dbReference type="GO" id="GO:0016740">
    <property type="term" value="F:transferase activity"/>
    <property type="evidence" value="ECO:0007669"/>
    <property type="project" value="UniProtKB-KW"/>
</dbReference>
<evidence type="ECO:0000313" key="1">
    <source>
        <dbReference type="EMBL" id="TXL75723.1"/>
    </source>
</evidence>
<dbReference type="OrthoDB" id="9807209at2"/>
<keyword evidence="2" id="KW-1185">Reference proteome</keyword>
<sequence>MTSTTSRTGRLPLTSRSSYAPSLAGSLADMHIDAGRPANGCRAPRCLWLTLADPEPRHNGQFIYSGGLIDAVAETGAEVEVLGLSRPDSPKRNGDGVAHVVWRLVEQTPLSHWGSLTSPLPHLAYRCRTSQMRRILDELLTQNDWDGIVFDGLSVGWALPHVLAHYRRHQSRPKLIYVSHNHEESLRAQIAERQGRFLRRQAVRLDALKVSRLERDLVAAVDLVTAITPEDRSLYRERQPAKPIEVLTPGYEGRCVARRQITADLPRRAIIVGSFDWIAKRMNLEDFVSVADPLFAAHGAELQVIGSAEESFLNGLRKRAVATSFTGTVADVTGYMDNARIAIVPELNGGGFKLKVLEYVFNRLPIFGLEGSVAGVPLRPDDGIMLFPDHATLAQAVIDAMDNLDLLNGMQQRAFVACRDKFDWASRGQQLLSALAGS</sequence>
<dbReference type="Pfam" id="PF13692">
    <property type="entry name" value="Glyco_trans_1_4"/>
    <property type="match status" value="1"/>
</dbReference>
<keyword evidence="1" id="KW-0808">Transferase</keyword>
<accession>A0A5C8PNE7</accession>
<proteinExistence type="predicted"/>
<dbReference type="EMBL" id="VDUZ01000013">
    <property type="protein sequence ID" value="TXL75723.1"/>
    <property type="molecule type" value="Genomic_DNA"/>
</dbReference>
<evidence type="ECO:0000313" key="2">
    <source>
        <dbReference type="Proteomes" id="UP000321638"/>
    </source>
</evidence>
<dbReference type="SUPFAM" id="SSF53756">
    <property type="entry name" value="UDP-Glycosyltransferase/glycogen phosphorylase"/>
    <property type="match status" value="1"/>
</dbReference>
<dbReference type="Gene3D" id="3.40.50.2000">
    <property type="entry name" value="Glycogen Phosphorylase B"/>
    <property type="match status" value="2"/>
</dbReference>
<protein>
    <submittedName>
        <fullName evidence="1">Glycosyltransferase family 4 protein</fullName>
    </submittedName>
</protein>
<dbReference type="Proteomes" id="UP000321638">
    <property type="component" value="Unassembled WGS sequence"/>
</dbReference>
<organism evidence="1 2">
    <name type="scientific">Vineibacter terrae</name>
    <dbReference type="NCBI Taxonomy" id="2586908"/>
    <lineage>
        <taxon>Bacteria</taxon>
        <taxon>Pseudomonadati</taxon>
        <taxon>Pseudomonadota</taxon>
        <taxon>Alphaproteobacteria</taxon>
        <taxon>Hyphomicrobiales</taxon>
        <taxon>Vineibacter</taxon>
    </lineage>
</organism>
<name>A0A5C8PNE7_9HYPH</name>